<dbReference type="EMBL" id="FOTI01000008">
    <property type="protein sequence ID" value="SFL32952.1"/>
    <property type="molecule type" value="Genomic_DNA"/>
</dbReference>
<gene>
    <name evidence="3" type="ORF">SAMN02983006_00853</name>
</gene>
<dbReference type="Gene3D" id="3.90.1150.130">
    <property type="match status" value="1"/>
</dbReference>
<keyword evidence="4" id="KW-1185">Reference proteome</keyword>
<proteinExistence type="predicted"/>
<feature type="domain" description="Aminotransferase class V" evidence="1">
    <location>
        <begin position="95"/>
        <end position="233"/>
    </location>
</feature>
<dbReference type="Pfam" id="PF00266">
    <property type="entry name" value="Aminotran_5"/>
    <property type="match status" value="1"/>
</dbReference>
<dbReference type="GO" id="GO:0008483">
    <property type="term" value="F:transaminase activity"/>
    <property type="evidence" value="ECO:0007669"/>
    <property type="project" value="UniProtKB-KW"/>
</dbReference>
<dbReference type="AlphaFoldDB" id="A0A1I4GSA0"/>
<dbReference type="InterPro" id="IPR054718">
    <property type="entry name" value="YhfS-like_C"/>
</dbReference>
<dbReference type="RefSeq" id="WP_089860198.1">
    <property type="nucleotide sequence ID" value="NZ_FOTI01000008.1"/>
</dbReference>
<evidence type="ECO:0000259" key="2">
    <source>
        <dbReference type="Pfam" id="PF22475"/>
    </source>
</evidence>
<keyword evidence="3" id="KW-0808">Transferase</keyword>
<reference evidence="3 4" key="1">
    <citation type="submission" date="2016-10" db="EMBL/GenBank/DDBJ databases">
        <authorList>
            <person name="de Groot N.N."/>
        </authorList>
    </citation>
    <scope>NUCLEOTIDE SEQUENCE [LARGE SCALE GENOMIC DNA]</scope>
    <source>
        <strain evidence="3 4">ATCC 51327</strain>
    </source>
</reference>
<dbReference type="SUPFAM" id="SSF53383">
    <property type="entry name" value="PLP-dependent transferases"/>
    <property type="match status" value="1"/>
</dbReference>
<sequence>MKTYPLQSLTINEAVQLQYQLVDTIQNEFKGTELLNGGDYGLDPDLKQPRFTHKVEQVLADFFDVEQALLVRGAGTGALRSFFNANLKVNESVLVHAAPIYPTTKVTLDSMGLAIIKFDFNQLQSTADIKLLPDKDFAAILVQHSRQRIDDHYDFNKVIKILKTKYPAIPIITDDNYAALKVKKIGVQAGADLSTFSLFKLQGPAGIGLLLGKNKYLTAVKKINYSGGSQVQGPEAMAALRAMVTAPVILAVQAKSVAEVNERLNQGEISAVESSFIANAQSKVVIMKFKQAIAKEFLAKVNQYGGVPYPVGSESCYEIGAMFYRISGTFREQDPAAENYLVRINPMRAGADTILKIIKKTLANL</sequence>
<protein>
    <submittedName>
        <fullName evidence="3">Aminotransferase class-V</fullName>
    </submittedName>
</protein>
<dbReference type="InterPro" id="IPR015421">
    <property type="entry name" value="PyrdxlP-dep_Trfase_major"/>
</dbReference>
<dbReference type="GO" id="GO:0006535">
    <property type="term" value="P:cysteine biosynthetic process from serine"/>
    <property type="evidence" value="ECO:0007669"/>
    <property type="project" value="TreeGrafter"/>
</dbReference>
<dbReference type="InterPro" id="IPR015424">
    <property type="entry name" value="PyrdxlP-dep_Trfase"/>
</dbReference>
<evidence type="ECO:0000259" key="1">
    <source>
        <dbReference type="Pfam" id="PF00266"/>
    </source>
</evidence>
<name>A0A1I4GSA0_9FIRM</name>
<evidence type="ECO:0000313" key="3">
    <source>
        <dbReference type="EMBL" id="SFL32952.1"/>
    </source>
</evidence>
<dbReference type="OrthoDB" id="9787096at2"/>
<feature type="domain" description="YhfS-like C-terminal" evidence="2">
    <location>
        <begin position="259"/>
        <end position="358"/>
    </location>
</feature>
<dbReference type="GO" id="GO:0004124">
    <property type="term" value="F:cysteine synthase activity"/>
    <property type="evidence" value="ECO:0007669"/>
    <property type="project" value="TreeGrafter"/>
</dbReference>
<keyword evidence="3" id="KW-0032">Aminotransferase</keyword>
<dbReference type="InterPro" id="IPR006235">
    <property type="entry name" value="OAc-hSer/O-AcSer_sulfhydrylase"/>
</dbReference>
<dbReference type="STRING" id="29563.SAMN02983006_00853"/>
<dbReference type="GO" id="GO:0071269">
    <property type="term" value="P:L-homocysteine biosynthetic process"/>
    <property type="evidence" value="ECO:0007669"/>
    <property type="project" value="TreeGrafter"/>
</dbReference>
<dbReference type="PANTHER" id="PTHR43797">
    <property type="entry name" value="HOMOCYSTEINE/CYSTEINE SYNTHASE"/>
    <property type="match status" value="1"/>
</dbReference>
<dbReference type="Proteomes" id="UP000199006">
    <property type="component" value="Unassembled WGS sequence"/>
</dbReference>
<accession>A0A1I4GSA0</accession>
<dbReference type="InterPro" id="IPR000192">
    <property type="entry name" value="Aminotrans_V_dom"/>
</dbReference>
<dbReference type="GO" id="GO:0005737">
    <property type="term" value="C:cytoplasm"/>
    <property type="evidence" value="ECO:0007669"/>
    <property type="project" value="TreeGrafter"/>
</dbReference>
<dbReference type="Pfam" id="PF22475">
    <property type="entry name" value="YhfS-like_C"/>
    <property type="match status" value="1"/>
</dbReference>
<dbReference type="PANTHER" id="PTHR43797:SF2">
    <property type="entry name" value="HOMOCYSTEINE_CYSTEINE SYNTHASE"/>
    <property type="match status" value="1"/>
</dbReference>
<dbReference type="Gene3D" id="3.40.640.10">
    <property type="entry name" value="Type I PLP-dependent aspartate aminotransferase-like (Major domain)"/>
    <property type="match status" value="1"/>
</dbReference>
<dbReference type="GO" id="GO:0003961">
    <property type="term" value="F:O-acetylhomoserine aminocarboxypropyltransferase activity"/>
    <property type="evidence" value="ECO:0007669"/>
    <property type="project" value="TreeGrafter"/>
</dbReference>
<organism evidence="3 4">
    <name type="scientific">Halanaerobium salsuginis</name>
    <dbReference type="NCBI Taxonomy" id="29563"/>
    <lineage>
        <taxon>Bacteria</taxon>
        <taxon>Bacillati</taxon>
        <taxon>Bacillota</taxon>
        <taxon>Clostridia</taxon>
        <taxon>Halanaerobiales</taxon>
        <taxon>Halanaerobiaceae</taxon>
        <taxon>Halanaerobium</taxon>
    </lineage>
</organism>
<evidence type="ECO:0000313" key="4">
    <source>
        <dbReference type="Proteomes" id="UP000199006"/>
    </source>
</evidence>